<feature type="region of interest" description="Disordered" evidence="1">
    <location>
        <begin position="191"/>
        <end position="276"/>
    </location>
</feature>
<accession>K5WRK3</accession>
<dbReference type="InParanoid" id="K5WRK3"/>
<organism evidence="2 3">
    <name type="scientific">Phanerochaete carnosa (strain HHB-10118-sp)</name>
    <name type="common">White-rot fungus</name>
    <name type="synonym">Peniophora carnosa</name>
    <dbReference type="NCBI Taxonomy" id="650164"/>
    <lineage>
        <taxon>Eukaryota</taxon>
        <taxon>Fungi</taxon>
        <taxon>Dikarya</taxon>
        <taxon>Basidiomycota</taxon>
        <taxon>Agaricomycotina</taxon>
        <taxon>Agaricomycetes</taxon>
        <taxon>Polyporales</taxon>
        <taxon>Phanerochaetaceae</taxon>
        <taxon>Phanerochaete</taxon>
    </lineage>
</organism>
<dbReference type="KEGG" id="pco:PHACADRAFT_259184"/>
<dbReference type="GeneID" id="18917337"/>
<proteinExistence type="predicted"/>
<dbReference type="EMBL" id="JH930474">
    <property type="protein sequence ID" value="EKM53012.1"/>
    <property type="molecule type" value="Genomic_DNA"/>
</dbReference>
<evidence type="ECO:0000256" key="1">
    <source>
        <dbReference type="SAM" id="MobiDB-lite"/>
    </source>
</evidence>
<dbReference type="RefSeq" id="XP_007397719.1">
    <property type="nucleotide sequence ID" value="XM_007397657.1"/>
</dbReference>
<keyword evidence="3" id="KW-1185">Reference proteome</keyword>
<dbReference type="Proteomes" id="UP000008370">
    <property type="component" value="Unassembled WGS sequence"/>
</dbReference>
<evidence type="ECO:0000313" key="2">
    <source>
        <dbReference type="EMBL" id="EKM53012.1"/>
    </source>
</evidence>
<evidence type="ECO:0000313" key="3">
    <source>
        <dbReference type="Proteomes" id="UP000008370"/>
    </source>
</evidence>
<dbReference type="HOGENOM" id="CLU_057548_0_0_1"/>
<protein>
    <recommendedName>
        <fullName evidence="4">Mediator complex subunit 8</fullName>
    </recommendedName>
</protein>
<dbReference type="Gene3D" id="1.20.58.1710">
    <property type="match status" value="1"/>
</dbReference>
<dbReference type="STRING" id="650164.K5WRK3"/>
<name>K5WRK3_PHACS</name>
<gene>
    <name evidence="2" type="ORF">PHACADRAFT_259184</name>
</gene>
<dbReference type="OrthoDB" id="5568181at2759"/>
<sequence>MVESIQTLQATIDQQGQNAMPSWPDILSKYTILLSQSHNLSMSLVGTAAAVRPVNGHGGTHAPVNPYERLALHPSMPMTDHQLDNDLIPLLRGQQTTDVLKLENDTVRHLAEHMSTRGSLGVLGLTGTGTGTGTNNTARPRFGAQDKKPEYADILRECDQIKVEHDERVDRAVRAVTLLREKFDWKARVEVENEEPEELDWNPLDDVGGAETHADEDVEMNVDGGAQTGDEGREDESNESEEEEELEEVLGNGADNSSPIGTPQAFAMNEDVPPEF</sequence>
<dbReference type="AlphaFoldDB" id="K5WRK3"/>
<reference evidence="2 3" key="1">
    <citation type="journal article" date="2012" name="BMC Genomics">
        <title>Comparative genomics of the white-rot fungi, Phanerochaete carnosa and P. chrysosporium, to elucidate the genetic basis of the distinct wood types they colonize.</title>
        <authorList>
            <person name="Suzuki H."/>
            <person name="MacDonald J."/>
            <person name="Syed K."/>
            <person name="Salamov A."/>
            <person name="Hori C."/>
            <person name="Aerts A."/>
            <person name="Henrissat B."/>
            <person name="Wiebenga A."/>
            <person name="vanKuyk P.A."/>
            <person name="Barry K."/>
            <person name="Lindquist E."/>
            <person name="LaButti K."/>
            <person name="Lapidus A."/>
            <person name="Lucas S."/>
            <person name="Coutinho P."/>
            <person name="Gong Y."/>
            <person name="Samejima M."/>
            <person name="Mahadevan R."/>
            <person name="Abou-Zaid M."/>
            <person name="de Vries R.P."/>
            <person name="Igarashi K."/>
            <person name="Yadav J.S."/>
            <person name="Grigoriev I.V."/>
            <person name="Master E.R."/>
        </authorList>
    </citation>
    <scope>NUCLEOTIDE SEQUENCE [LARGE SCALE GENOMIC DNA]</scope>
    <source>
        <strain evidence="2 3">HHB-10118-sp</strain>
    </source>
</reference>
<evidence type="ECO:0008006" key="4">
    <source>
        <dbReference type="Google" id="ProtNLM"/>
    </source>
</evidence>
<feature type="compositionally biased region" description="Acidic residues" evidence="1">
    <location>
        <begin position="232"/>
        <end position="248"/>
    </location>
</feature>